<evidence type="ECO:0000313" key="9">
    <source>
        <dbReference type="EMBL" id="SFN49578.1"/>
    </source>
</evidence>
<dbReference type="STRING" id="655353.SAMN04488056_10192"/>
<evidence type="ECO:0000313" key="10">
    <source>
        <dbReference type="Proteomes" id="UP000199236"/>
    </source>
</evidence>
<dbReference type="GO" id="GO:0061579">
    <property type="term" value="F:N-acyl homoserine lactone synthase activity"/>
    <property type="evidence" value="ECO:0007669"/>
    <property type="project" value="UniProtKB-UniRule"/>
</dbReference>
<comment type="catalytic activity">
    <reaction evidence="6 8">
        <text>a fatty acyl-[ACP] + S-adenosyl-L-methionine = an N-acyl-L-homoserine lactone + S-methyl-5'-thioadenosine + holo-[ACP] + H(+)</text>
        <dbReference type="Rhea" id="RHEA:10096"/>
        <dbReference type="Rhea" id="RHEA-COMP:9685"/>
        <dbReference type="Rhea" id="RHEA-COMP:14125"/>
        <dbReference type="ChEBI" id="CHEBI:15378"/>
        <dbReference type="ChEBI" id="CHEBI:17509"/>
        <dbReference type="ChEBI" id="CHEBI:55474"/>
        <dbReference type="ChEBI" id="CHEBI:59789"/>
        <dbReference type="ChEBI" id="CHEBI:64479"/>
        <dbReference type="ChEBI" id="CHEBI:138651"/>
        <dbReference type="EC" id="2.3.1.184"/>
    </reaction>
</comment>
<dbReference type="GO" id="GO:0007165">
    <property type="term" value="P:signal transduction"/>
    <property type="evidence" value="ECO:0007669"/>
    <property type="project" value="TreeGrafter"/>
</dbReference>
<keyword evidence="3 8" id="KW-0808">Transferase</keyword>
<comment type="similarity">
    <text evidence="7 8">Belongs to the autoinducer synthase family.</text>
</comment>
<dbReference type="RefSeq" id="WP_090067758.1">
    <property type="nucleotide sequence ID" value="NZ_FOVR01000001.1"/>
</dbReference>
<dbReference type="SUPFAM" id="SSF55729">
    <property type="entry name" value="Acyl-CoA N-acyltransferases (Nat)"/>
    <property type="match status" value="1"/>
</dbReference>
<gene>
    <name evidence="9" type="ORF">SAMN04488056_10192</name>
</gene>
<dbReference type="Gene3D" id="3.40.630.30">
    <property type="match status" value="1"/>
</dbReference>
<dbReference type="Pfam" id="PF00765">
    <property type="entry name" value="Autoind_synth"/>
    <property type="match status" value="1"/>
</dbReference>
<organism evidence="9 10">
    <name type="scientific">Cohaesibacter marisflavi</name>
    <dbReference type="NCBI Taxonomy" id="655353"/>
    <lineage>
        <taxon>Bacteria</taxon>
        <taxon>Pseudomonadati</taxon>
        <taxon>Pseudomonadota</taxon>
        <taxon>Alphaproteobacteria</taxon>
        <taxon>Hyphomicrobiales</taxon>
        <taxon>Cohaesibacteraceae</taxon>
    </lineage>
</organism>
<dbReference type="GO" id="GO:0009372">
    <property type="term" value="P:quorum sensing"/>
    <property type="evidence" value="ECO:0007669"/>
    <property type="project" value="UniProtKB-UniRule"/>
</dbReference>
<dbReference type="InterPro" id="IPR016181">
    <property type="entry name" value="Acyl_CoA_acyltransferase"/>
</dbReference>
<evidence type="ECO:0000256" key="2">
    <source>
        <dbReference type="ARBA" id="ARBA00022654"/>
    </source>
</evidence>
<protein>
    <recommendedName>
        <fullName evidence="1 8">Acyl-homoserine-lactone synthase</fullName>
        <ecNumber evidence="1 8">2.3.1.184</ecNumber>
    </recommendedName>
    <alternativeName>
        <fullName evidence="8">Autoinducer synthesis protein</fullName>
    </alternativeName>
</protein>
<evidence type="ECO:0000256" key="5">
    <source>
        <dbReference type="ARBA" id="ARBA00022929"/>
    </source>
</evidence>
<name>A0A1I4ZHA0_9HYPH</name>
<reference evidence="9 10" key="1">
    <citation type="submission" date="2016-10" db="EMBL/GenBank/DDBJ databases">
        <authorList>
            <person name="de Groot N.N."/>
        </authorList>
    </citation>
    <scope>NUCLEOTIDE SEQUENCE [LARGE SCALE GENOMIC DNA]</scope>
    <source>
        <strain evidence="9 10">CGMCC 1.9157</strain>
    </source>
</reference>
<keyword evidence="5 7" id="KW-0071">Autoinducer synthesis</keyword>
<dbReference type="InterPro" id="IPR018311">
    <property type="entry name" value="Autoind_synth_CS"/>
</dbReference>
<dbReference type="EMBL" id="FOVR01000001">
    <property type="protein sequence ID" value="SFN49578.1"/>
    <property type="molecule type" value="Genomic_DNA"/>
</dbReference>
<dbReference type="AlphaFoldDB" id="A0A1I4ZHA0"/>
<dbReference type="PROSITE" id="PS00949">
    <property type="entry name" value="AUTOINDUCER_SYNTH_1"/>
    <property type="match status" value="1"/>
</dbReference>
<evidence type="ECO:0000256" key="6">
    <source>
        <dbReference type="ARBA" id="ARBA00048576"/>
    </source>
</evidence>
<dbReference type="EC" id="2.3.1.184" evidence="1 8"/>
<dbReference type="OrthoDB" id="6169313at2"/>
<dbReference type="Proteomes" id="UP000199236">
    <property type="component" value="Unassembled WGS sequence"/>
</dbReference>
<evidence type="ECO:0000256" key="3">
    <source>
        <dbReference type="ARBA" id="ARBA00022679"/>
    </source>
</evidence>
<evidence type="ECO:0000256" key="7">
    <source>
        <dbReference type="PROSITE-ProRule" id="PRU00533"/>
    </source>
</evidence>
<dbReference type="PRINTS" id="PR01549">
    <property type="entry name" value="AUTOINDCRSYN"/>
</dbReference>
<evidence type="ECO:0000256" key="8">
    <source>
        <dbReference type="RuleBase" id="RU361135"/>
    </source>
</evidence>
<keyword evidence="2 7" id="KW-0673">Quorum sensing</keyword>
<evidence type="ECO:0000256" key="4">
    <source>
        <dbReference type="ARBA" id="ARBA00022691"/>
    </source>
</evidence>
<dbReference type="PANTHER" id="PTHR39322:SF1">
    <property type="entry name" value="ISOVALERYL-HOMOSERINE LACTONE SYNTHASE"/>
    <property type="match status" value="1"/>
</dbReference>
<keyword evidence="4 8" id="KW-0949">S-adenosyl-L-methionine</keyword>
<proteinExistence type="inferred from homology"/>
<dbReference type="PROSITE" id="PS51187">
    <property type="entry name" value="AUTOINDUCER_SYNTH_2"/>
    <property type="match status" value="1"/>
</dbReference>
<dbReference type="InterPro" id="IPR001690">
    <property type="entry name" value="Autoind_synthase"/>
</dbReference>
<keyword evidence="10" id="KW-1185">Reference proteome</keyword>
<accession>A0A1I4ZHA0</accession>
<evidence type="ECO:0000256" key="1">
    <source>
        <dbReference type="ARBA" id="ARBA00012340"/>
    </source>
</evidence>
<dbReference type="PANTHER" id="PTHR39322">
    <property type="entry name" value="ACYL-HOMOSERINE-LACTONE SYNTHASE"/>
    <property type="match status" value="1"/>
</dbReference>
<sequence>MFVTIEAHEYHKYPILMDRMFKLRKEVFSDQLDWDVSVDGDYERDIYDEKMPAYLVWCNDDRTELYGSMRLMPTTGPTLLYDVFRRTFPNQVSLSAPGIWEGTRMCIDQEAINAVYPSMEASRAFSLLFLALCECALDHGIHTMVSNYEPQMKLVYRRAGVKVQELGRADGYGKRPVCCGVFEVSEPVLAAMRTKLAVSSTLYHKNGVHNDPLEVAA</sequence>